<evidence type="ECO:0000313" key="2">
    <source>
        <dbReference type="Proteomes" id="UP000198582"/>
    </source>
</evidence>
<sequence>MEIVVPPEWSRDATLSSQVWFGMDAATRGIVHDRWGFDALVELEFKFLRTHQEAHFLDGAA</sequence>
<dbReference type="RefSeq" id="WP_218156836.1">
    <property type="nucleotide sequence ID" value="NZ_FOEF01000009.1"/>
</dbReference>
<protein>
    <submittedName>
        <fullName evidence="1">Uncharacterized protein</fullName>
    </submittedName>
</protein>
<accession>A0A1H8XYE4</accession>
<dbReference type="AlphaFoldDB" id="A0A1H8XYE4"/>
<proteinExistence type="predicted"/>
<dbReference type="EMBL" id="FOEF01000009">
    <property type="protein sequence ID" value="SEP44772.1"/>
    <property type="molecule type" value="Genomic_DNA"/>
</dbReference>
<feature type="non-terminal residue" evidence="1">
    <location>
        <position position="61"/>
    </location>
</feature>
<organism evidence="1 2">
    <name type="scientific">Amycolatopsis saalfeldensis</name>
    <dbReference type="NCBI Taxonomy" id="394193"/>
    <lineage>
        <taxon>Bacteria</taxon>
        <taxon>Bacillati</taxon>
        <taxon>Actinomycetota</taxon>
        <taxon>Actinomycetes</taxon>
        <taxon>Pseudonocardiales</taxon>
        <taxon>Pseudonocardiaceae</taxon>
        <taxon>Amycolatopsis</taxon>
    </lineage>
</organism>
<gene>
    <name evidence="1" type="ORF">SAMN04489732_109300</name>
</gene>
<keyword evidence="2" id="KW-1185">Reference proteome</keyword>
<dbReference type="STRING" id="394193.SAMN04489732_109300"/>
<evidence type="ECO:0000313" key="1">
    <source>
        <dbReference type="EMBL" id="SEP44772.1"/>
    </source>
</evidence>
<reference evidence="1 2" key="1">
    <citation type="submission" date="2016-10" db="EMBL/GenBank/DDBJ databases">
        <authorList>
            <person name="de Groot N.N."/>
        </authorList>
    </citation>
    <scope>NUCLEOTIDE SEQUENCE [LARGE SCALE GENOMIC DNA]</scope>
    <source>
        <strain evidence="1 2">DSM 44993</strain>
    </source>
</reference>
<name>A0A1H8XYE4_9PSEU</name>
<dbReference type="Proteomes" id="UP000198582">
    <property type="component" value="Unassembled WGS sequence"/>
</dbReference>